<dbReference type="OrthoDB" id="5353557at2759"/>
<feature type="transmembrane region" description="Helical" evidence="4">
    <location>
        <begin position="882"/>
        <end position="907"/>
    </location>
</feature>
<feature type="transmembrane region" description="Helical" evidence="4">
    <location>
        <begin position="1429"/>
        <end position="1450"/>
    </location>
</feature>
<dbReference type="Gene3D" id="3.10.580.10">
    <property type="entry name" value="CBS-domain"/>
    <property type="match status" value="1"/>
</dbReference>
<dbReference type="InterPro" id="IPR000644">
    <property type="entry name" value="CBS_dom"/>
</dbReference>
<dbReference type="GO" id="GO:0005737">
    <property type="term" value="C:cytoplasm"/>
    <property type="evidence" value="ECO:0007669"/>
    <property type="project" value="TreeGrafter"/>
</dbReference>
<feature type="transmembrane region" description="Helical" evidence="4">
    <location>
        <begin position="914"/>
        <end position="936"/>
    </location>
</feature>
<keyword evidence="7" id="KW-1185">Reference proteome</keyword>
<keyword evidence="1" id="KW-0677">Repeat</keyword>
<reference evidence="6 7" key="1">
    <citation type="submission" date="2016-02" db="EMBL/GenBank/DDBJ databases">
        <title>Genome analysis of coral dinoflagellate symbionts highlights evolutionary adaptations to a symbiotic lifestyle.</title>
        <authorList>
            <person name="Aranda M."/>
            <person name="Li Y."/>
            <person name="Liew Y.J."/>
            <person name="Baumgarten S."/>
            <person name="Simakov O."/>
            <person name="Wilson M."/>
            <person name="Piel J."/>
            <person name="Ashoor H."/>
            <person name="Bougouffa S."/>
            <person name="Bajic V.B."/>
            <person name="Ryu T."/>
            <person name="Ravasi T."/>
            <person name="Bayer T."/>
            <person name="Micklem G."/>
            <person name="Kim H."/>
            <person name="Bhak J."/>
            <person name="Lajeunesse T.C."/>
            <person name="Voolstra C.R."/>
        </authorList>
    </citation>
    <scope>NUCLEOTIDE SEQUENCE [LARGE SCALE GENOMIC DNA]</scope>
    <source>
        <strain evidence="6 7">CCMP2467</strain>
    </source>
</reference>
<dbReference type="GO" id="GO:0030026">
    <property type="term" value="P:intracellular manganese ion homeostasis"/>
    <property type="evidence" value="ECO:0007669"/>
    <property type="project" value="TreeGrafter"/>
</dbReference>
<evidence type="ECO:0000256" key="4">
    <source>
        <dbReference type="SAM" id="Phobius"/>
    </source>
</evidence>
<keyword evidence="4" id="KW-0472">Membrane</keyword>
<dbReference type="InterPro" id="IPR046342">
    <property type="entry name" value="CBS_dom_sf"/>
</dbReference>
<gene>
    <name evidence="6" type="ORF">AK812_SmicGene12835</name>
</gene>
<evidence type="ECO:0000313" key="6">
    <source>
        <dbReference type="EMBL" id="OLQ04119.1"/>
    </source>
</evidence>
<dbReference type="InterPro" id="IPR045095">
    <property type="entry name" value="ACDP"/>
</dbReference>
<feature type="transmembrane region" description="Helical" evidence="4">
    <location>
        <begin position="1120"/>
        <end position="1144"/>
    </location>
</feature>
<evidence type="ECO:0000259" key="5">
    <source>
        <dbReference type="PROSITE" id="PS51371"/>
    </source>
</evidence>
<keyword evidence="4" id="KW-0812">Transmembrane</keyword>
<keyword evidence="2" id="KW-0129">CBS domain</keyword>
<accession>A0A1Q9E9M7</accession>
<keyword evidence="4" id="KW-1133">Transmembrane helix</keyword>
<evidence type="ECO:0000256" key="1">
    <source>
        <dbReference type="ARBA" id="ARBA00022737"/>
    </source>
</evidence>
<feature type="compositionally biased region" description="Acidic residues" evidence="3">
    <location>
        <begin position="342"/>
        <end position="376"/>
    </location>
</feature>
<name>A0A1Q9E9M7_SYMMI</name>
<dbReference type="Proteomes" id="UP000186817">
    <property type="component" value="Unassembled WGS sequence"/>
</dbReference>
<feature type="transmembrane region" description="Helical" evidence="4">
    <location>
        <begin position="1093"/>
        <end position="1114"/>
    </location>
</feature>
<dbReference type="PANTHER" id="PTHR12064:SF97">
    <property type="entry name" value="METAL TRANSPORTER CNNM-5"/>
    <property type="match status" value="1"/>
</dbReference>
<feature type="compositionally biased region" description="Basic and acidic residues" evidence="3">
    <location>
        <begin position="14"/>
        <end position="24"/>
    </location>
</feature>
<dbReference type="SUPFAM" id="SSF54631">
    <property type="entry name" value="CBS-domain pair"/>
    <property type="match status" value="1"/>
</dbReference>
<feature type="transmembrane region" description="Helical" evidence="4">
    <location>
        <begin position="1010"/>
        <end position="1032"/>
    </location>
</feature>
<feature type="transmembrane region" description="Helical" evidence="4">
    <location>
        <begin position="1067"/>
        <end position="1088"/>
    </location>
</feature>
<sequence>MVAKKRPQVFQGEKNARKIEDMKPRTRPPWQQSVASAAPGVAIKLFLEEPLFFSAEVGTAKMLTTPWRKEHDWSLQESLATGQRCLWMMPGSDLASHIFEILLVSSVDGIVNHVAAVVITVLEHRLRIPVYDPTSAVHRIYTDCKDSTTGSNDDASVDSRFMGAPVVVVGVAVVASRPAEQYGGYCNRPAHGKVPKLYKIAKASSHAESSKVGGRSKLCGVQEFGRKEQESNLEVRLCITVEANQFFASGQGAQRVLADLDGDSDASSVVSAGSSVAMIAFSLRYVLELLERAGAELRGLVSQFLSPTACPAFLYVAGNSEDDGKIGDDDAINDDSDHGGCDDEEEEDDDNESDDDCNGDGGDEEEEVEDDVEDDIDQEVWHNILGRVLRLDRHRGGASSKANGERILIVPSLVKTANEFSSGSTGIFCRSSLAVSTPLETSQPTGTQSCIEPVGIDSMTARTPNMVDEVAVDMFLTAHAASALAQKLRAVSEDAYFSDGWSKRRNAGAGYPEQGSYHVFVFGEAQGHFVLRRIRLAFGCSFRYAEDFAEIRVMTTLLFVGDGVQRTGNEACPVVHEENEEEEWAAPLGRTQEQSVLEFEEVVVPLTISSRELFLAELLQSDQLGLLLLQTPDLKVQAIEVPVRPNAANISSESLLIKEVDELISNVESAWDPGQEGGAVLPRCEGGQTGGSDAGDFIPASAKSFAFASWMARMLLHPDVEEEFTLSGDVSAFPMPINATDGMVTITVKKKRSIVWPPSPQAVDWNCNQRSPVTMANLLQPDCWPEARGLGLLSIRITDLEVVSDKHLLLVTLLLANTMATETLPLVLNEIVPQALFSVVSLNTLSHFLPFVQGSCSCSWSGSCSRAGFCLCSCCVACSCSLLLLLLLLLLLFLLLLLLLLFILLLLFVLWLLLLLLFLLLLLLLLFILLLLFVLWLLLLLLFLLLLLLLLFILLLLFVLWLLLLLLFLLLLLLLLFILLLLFVLWLLLLLLFLLLLLLLLFILLLLFVLWLLLLLLFLLLLLLLLFILLLLFVLWLLLLLLFLLLLLLLLFILLLLFVLWLLLLLLFLLLLLLLLFILLLLFVLWLLLLLLFLLLLLLLLFILLLLFVLWLLLLLLFLLLLLLLFLLLLLLLFLLLLSLLLLLRKNMEYLRQQSRSRILVHSADDRRRLVSVLICKSMLGLQSKARDELLHVSEDDSLADVLAKMQDGSMRMAVVYDRIVDDSRPDAPALGVITMTDVVQQLLLSENKDGTARSHKMDEQRAATSASVIQRLWLLVSTSQLCLEDLDPIAPGFPRFIKGIEIHSQALSEAMDALRAPLDSIRRRIYQEHRLLHVGPFQLMRSTDLPFDVSGDRAAQKGLGLGPSGLSPAVRLDVLRFTDAAIVQRVHSHMITLLKAEPMAEVTPFLFCISASSPSRLFTMLSVANQKFMPDCSSFVALILLLLAGYSLASGPSQS</sequence>
<comment type="caution">
    <text evidence="6">The sequence shown here is derived from an EMBL/GenBank/DDBJ whole genome shotgun (WGS) entry which is preliminary data.</text>
</comment>
<dbReference type="EMBL" id="LSRX01000218">
    <property type="protein sequence ID" value="OLQ04119.1"/>
    <property type="molecule type" value="Genomic_DNA"/>
</dbReference>
<evidence type="ECO:0000256" key="2">
    <source>
        <dbReference type="PROSITE-ProRule" id="PRU00703"/>
    </source>
</evidence>
<dbReference type="PANTHER" id="PTHR12064">
    <property type="entry name" value="METAL TRANSPORTER CNNM"/>
    <property type="match status" value="1"/>
</dbReference>
<feature type="transmembrane region" description="Helical" evidence="4">
    <location>
        <begin position="971"/>
        <end position="1004"/>
    </location>
</feature>
<feature type="transmembrane region" description="Helical" evidence="4">
    <location>
        <begin position="1039"/>
        <end position="1061"/>
    </location>
</feature>
<feature type="region of interest" description="Disordered" evidence="3">
    <location>
        <begin position="1"/>
        <end position="31"/>
    </location>
</feature>
<proteinExistence type="predicted"/>
<evidence type="ECO:0000313" key="7">
    <source>
        <dbReference type="Proteomes" id="UP000186817"/>
    </source>
</evidence>
<feature type="domain" description="CBS" evidence="5">
    <location>
        <begin position="1186"/>
        <end position="1251"/>
    </location>
</feature>
<organism evidence="6 7">
    <name type="scientific">Symbiodinium microadriaticum</name>
    <name type="common">Dinoflagellate</name>
    <name type="synonym">Zooxanthella microadriatica</name>
    <dbReference type="NCBI Taxonomy" id="2951"/>
    <lineage>
        <taxon>Eukaryota</taxon>
        <taxon>Sar</taxon>
        <taxon>Alveolata</taxon>
        <taxon>Dinophyceae</taxon>
        <taxon>Suessiales</taxon>
        <taxon>Symbiodiniaceae</taxon>
        <taxon>Symbiodinium</taxon>
    </lineage>
</organism>
<dbReference type="PROSITE" id="PS51371">
    <property type="entry name" value="CBS"/>
    <property type="match status" value="1"/>
</dbReference>
<feature type="transmembrane region" description="Helical" evidence="4">
    <location>
        <begin position="942"/>
        <end position="964"/>
    </location>
</feature>
<evidence type="ECO:0000256" key="3">
    <source>
        <dbReference type="SAM" id="MobiDB-lite"/>
    </source>
</evidence>
<feature type="region of interest" description="Disordered" evidence="3">
    <location>
        <begin position="324"/>
        <end position="376"/>
    </location>
</feature>
<protein>
    <recommendedName>
        <fullName evidence="5">CBS domain-containing protein</fullName>
    </recommendedName>
</protein>
<dbReference type="GO" id="GO:0010960">
    <property type="term" value="P:magnesium ion homeostasis"/>
    <property type="evidence" value="ECO:0007669"/>
    <property type="project" value="InterPro"/>
</dbReference>